<evidence type="ECO:0000313" key="2">
    <source>
        <dbReference type="Proteomes" id="UP000257323"/>
    </source>
</evidence>
<organism evidence="1 2">
    <name type="scientific">Candidatus Saccharicenans subterraneus</name>
    <dbReference type="NCBI Taxonomy" id="2508984"/>
    <lineage>
        <taxon>Bacteria</taxon>
        <taxon>Candidatus Aminicenantota</taxon>
        <taxon>Candidatus Aminicenantia</taxon>
        <taxon>Candidatus Aminicenantales</taxon>
        <taxon>Candidatus Saccharicenantaceae</taxon>
        <taxon>Candidatus Saccharicenans</taxon>
    </lineage>
</organism>
<reference evidence="1 2" key="1">
    <citation type="submission" date="2018-08" db="EMBL/GenBank/DDBJ databases">
        <title>Genome analysis of the thermophilic bacterium of the candidate phylum Aminicenantes from deep subsurface aquifer revealed its physiology and ecological role.</title>
        <authorList>
            <person name="Kadnikov V.V."/>
            <person name="Mardanov A.V."/>
            <person name="Beletsky A.V."/>
            <person name="Karnachuk O.V."/>
            <person name="Ravin N.V."/>
        </authorList>
    </citation>
    <scope>NUCLEOTIDE SEQUENCE [LARGE SCALE GENOMIC DNA]</scope>
    <source>
        <strain evidence="1">BY38</strain>
    </source>
</reference>
<evidence type="ECO:0000313" key="1">
    <source>
        <dbReference type="EMBL" id="RFT15953.1"/>
    </source>
</evidence>
<dbReference type="Proteomes" id="UP000257323">
    <property type="component" value="Unassembled WGS sequence"/>
</dbReference>
<dbReference type="AlphaFoldDB" id="A0A3E2BMF6"/>
<proteinExistence type="predicted"/>
<dbReference type="EMBL" id="QUAH01000006">
    <property type="protein sequence ID" value="RFT15953.1"/>
    <property type="molecule type" value="Genomic_DNA"/>
</dbReference>
<protein>
    <submittedName>
        <fullName evidence="1">Uncharacterized protein</fullName>
    </submittedName>
</protein>
<accession>A0A3E2BMF6</accession>
<comment type="caution">
    <text evidence="1">The sequence shown here is derived from an EMBL/GenBank/DDBJ whole genome shotgun (WGS) entry which is preliminary data.</text>
</comment>
<sequence>MENFLSKARVVRVSKGQAGGRTAPWVVSLDDGRMKGRAIFKYVHRPRPAMIPDSYFYELAAYELNKLLDLELMPPVVVRKLDGRSGSLQVMLTGVITEAQRQRKGLNPPDEEAFQQALAEVVVFENLVYDQCLDQDDILISMNTWQVWRIDFSESFAPVPELLTDCPIRRCSRELFNSLSRLDPGLLTNKLKPYLSEQEIEALLERKDLIIAAIKKLIEEQGEEAILFTRKKN</sequence>
<gene>
    <name evidence="1" type="ORF">OP8BY_2351</name>
</gene>
<name>A0A3E2BMF6_9BACT</name>